<keyword evidence="7" id="KW-0998">Cell outer membrane</keyword>
<dbReference type="InterPro" id="IPR008969">
    <property type="entry name" value="CarboxyPept-like_regulatory"/>
</dbReference>
<dbReference type="SUPFAM" id="SSF49464">
    <property type="entry name" value="Carboxypeptidase regulatory domain-like"/>
    <property type="match status" value="1"/>
</dbReference>
<evidence type="ECO:0000256" key="2">
    <source>
        <dbReference type="ARBA" id="ARBA00004442"/>
    </source>
</evidence>
<keyword evidence="4" id="KW-0963">Cytoplasm</keyword>
<dbReference type="PANTHER" id="PTHR30329:SF21">
    <property type="entry name" value="LIPOPROTEIN YIAD-RELATED"/>
    <property type="match status" value="1"/>
</dbReference>
<dbReference type="PROSITE" id="PS51123">
    <property type="entry name" value="OMPA_2"/>
    <property type="match status" value="1"/>
</dbReference>
<evidence type="ECO:0000256" key="4">
    <source>
        <dbReference type="ARBA" id="ARBA00022490"/>
    </source>
</evidence>
<sequence>MYMRLIQKNLLFVILISCLMNSNTVKAQQLTLFNIDTTKYPVVKADFFALDKLENQITTLTRESVSIHENGIEQQVVKVVNPAAVKPKSISLVLTIDISESMQKQYMPLAKNAAAAIVNKLPLDISECAVTSFNDVSFINTDFTRDRFKLLQSIQTLVPAGGTDYNKGFIKSNAGGLDILKKGLHEKVLIFLTDGYGDVNPTEIIQQAKSIGAKVYVITLGMSAPEELKRIVTATNGSYYENVISEQEINAVYMSILYRSQGLTPSSVEWISTAGCGYSKDVAFSEKRNTLKQAPAQYNAPVRHTVRLRADVNTITFNTETKEIPVALKAVNGDFSVTAFNSSHPFFSLAAPAFPRTIKKDETVNVIVTNTGSITEFVSGRIELTSAGCQSTYIYFQCQPPSSQPVLNLVAPNGKETFYVGQDTLIRWSVQHTTAPVKISFSSNAGKKWMIIADSITTGQFNWKIPNTPGTDNLIKVEAAAAKNNVKPVSKVVYDGFTDMMNAYNLSPDGSRYISQTGTELLLHDTYTNAIINKTKNTIKKGYFIFSPDGKYLFMYDENQPIRVYDGHTFEFIEEWGIFKNTLSNYIEPYMSNDLSQYVARDTDGSLGIFNFKTGVKMKSVDFVKGKEITDFTSSYIVSLEEGDHKVWVWDHKKGIRVLEIAAPLERIVNAEFNADENVLIIHTWGNDGKNQNFTAYDLTGKQLYTYKNTDKAFMSLDTYQNYALCSVADKPALIEMNTGKIVLSYMLSEPVKFGWFVPFSNGKYILLTGTSSSNVYMLTSGIDGSKDAPAQDQSDAVFTILSIKPLATNIVFPAVYNGNKKDTVVAACIKNNTAVDITVKKISIEGTNAASFKLLNPITGFTIHPKSSQDIEIRFAPVTAGMHQAILTVITLYDTVRVQISGTGIIKPYKLQLAELNMGTVEVGKSKDTTFTRLLTNTSAGTLYITSMRLAGPDKTQFKIVSSTTATLASGASAEIKLNFSPTQRGRTSTQLTIDIKDAVNTLTVPVYAEAYLPRKYTVQLNYIDASTNTATAAAVTCIDRQSKKSMESAVINAGKSSTTAVYADRIYVFTVTKAGYKTVVDSVNLLKTITDNILTKEIILIPDGPSTPVTRVLSGHVFIKGTQSPLWSHISFYSSVNKTLIKKIESEPDGTYNITLPIGTYAVQVEKEGYVNENTTLEISNGTNDQVKNFELTPIKVGETIRLPHVYFARGGTTLLESSYESLDQLYTLLTDNPTMRIELLGYTDNQGDAKLNVLLSEQRVAAIKDYLVGKGIAETRIGGKGYGGANPIASNATEETRQLNRRVEFKIVSK</sequence>
<dbReference type="GO" id="GO:0005737">
    <property type="term" value="C:cytoplasm"/>
    <property type="evidence" value="ECO:0007669"/>
    <property type="project" value="UniProtKB-SubCell"/>
</dbReference>
<name>A0A6N4SN37_CYTH3</name>
<dbReference type="InterPro" id="IPR002035">
    <property type="entry name" value="VWF_A"/>
</dbReference>
<dbReference type="GO" id="GO:0009279">
    <property type="term" value="C:cell outer membrane"/>
    <property type="evidence" value="ECO:0007669"/>
    <property type="project" value="UniProtKB-SubCell"/>
</dbReference>
<dbReference type="InterPro" id="IPR006665">
    <property type="entry name" value="OmpA-like"/>
</dbReference>
<dbReference type="SUPFAM" id="SSF69322">
    <property type="entry name" value="Tricorn protease domain 2"/>
    <property type="match status" value="1"/>
</dbReference>
<reference evidence="13 14" key="1">
    <citation type="journal article" date="2007" name="Appl. Environ. Microbiol.">
        <title>Genome sequence of the cellulolytic gliding bacterium Cytophaga hutchinsonii.</title>
        <authorList>
            <person name="Xie G."/>
            <person name="Bruce D.C."/>
            <person name="Challacombe J.F."/>
            <person name="Chertkov O."/>
            <person name="Detter J.C."/>
            <person name="Gilna P."/>
            <person name="Han C.S."/>
            <person name="Lucas S."/>
            <person name="Misra M."/>
            <person name="Myers G.L."/>
            <person name="Richardson P."/>
            <person name="Tapia R."/>
            <person name="Thayer N."/>
            <person name="Thompson L.S."/>
            <person name="Brettin T.S."/>
            <person name="Henrissat B."/>
            <person name="Wilson D.B."/>
            <person name="McBride M.J."/>
        </authorList>
    </citation>
    <scope>NUCLEOTIDE SEQUENCE [LARGE SCALE GENOMIC DNA]</scope>
    <source>
        <strain evidence="14">ATCC 33406 / DSM 1761 / CIP 103989 / NBRC 15051 / NCIMB 9469 / D465</strain>
    </source>
</reference>
<dbReference type="InterPro" id="IPR013783">
    <property type="entry name" value="Ig-like_fold"/>
</dbReference>
<feature type="domain" description="OmpA-like" evidence="12">
    <location>
        <begin position="1199"/>
        <end position="1313"/>
    </location>
</feature>
<dbReference type="CDD" id="cd07185">
    <property type="entry name" value="OmpA_C-like"/>
    <property type="match status" value="1"/>
</dbReference>
<evidence type="ECO:0000256" key="6">
    <source>
        <dbReference type="ARBA" id="ARBA00023136"/>
    </source>
</evidence>
<dbReference type="InterPro" id="IPR050330">
    <property type="entry name" value="Bact_OuterMem_StrucFunc"/>
</dbReference>
<evidence type="ECO:0000259" key="12">
    <source>
        <dbReference type="PROSITE" id="PS51123"/>
    </source>
</evidence>
<dbReference type="SMART" id="SM00327">
    <property type="entry name" value="VWA"/>
    <property type="match status" value="1"/>
</dbReference>
<dbReference type="KEGG" id="chu:CHU_0416"/>
<dbReference type="InterPro" id="IPR036737">
    <property type="entry name" value="OmpA-like_sf"/>
</dbReference>
<accession>A0A6N4SN37</accession>
<dbReference type="CDD" id="cd00198">
    <property type="entry name" value="vWFA"/>
    <property type="match status" value="1"/>
</dbReference>
<dbReference type="PRINTS" id="PR01021">
    <property type="entry name" value="OMPADOMAIN"/>
</dbReference>
<evidence type="ECO:0000256" key="1">
    <source>
        <dbReference type="ARBA" id="ARBA00004138"/>
    </source>
</evidence>
<dbReference type="Gene3D" id="2.60.40.10">
    <property type="entry name" value="Immunoglobulins"/>
    <property type="match status" value="2"/>
</dbReference>
<dbReference type="InterPro" id="IPR036465">
    <property type="entry name" value="vWFA_dom_sf"/>
</dbReference>
<feature type="domain" description="VWFA" evidence="11">
    <location>
        <begin position="91"/>
        <end position="256"/>
    </location>
</feature>
<evidence type="ECO:0000313" key="14">
    <source>
        <dbReference type="Proteomes" id="UP000001822"/>
    </source>
</evidence>
<dbReference type="Pfam" id="PF22544">
    <property type="entry name" value="HYDIN_VesB_CFA65-like_Ig"/>
    <property type="match status" value="1"/>
</dbReference>
<dbReference type="Pfam" id="PF00092">
    <property type="entry name" value="VWA"/>
    <property type="match status" value="1"/>
</dbReference>
<dbReference type="Pfam" id="PF00691">
    <property type="entry name" value="OmpA"/>
    <property type="match status" value="1"/>
</dbReference>
<dbReference type="EMBL" id="CP000383">
    <property type="protein sequence ID" value="ABG57706.1"/>
    <property type="molecule type" value="Genomic_DNA"/>
</dbReference>
<dbReference type="InterPro" id="IPR006664">
    <property type="entry name" value="OMP_bac"/>
</dbReference>
<evidence type="ECO:0000256" key="5">
    <source>
        <dbReference type="ARBA" id="ARBA00023069"/>
    </source>
</evidence>
<comment type="subcellular location">
    <subcellularLocation>
        <location evidence="2">Cell outer membrane</location>
    </subcellularLocation>
    <subcellularLocation>
        <location evidence="1">Cell projection</location>
        <location evidence="1">Cilium</location>
    </subcellularLocation>
    <subcellularLocation>
        <location evidence="3">Cytoplasm</location>
    </subcellularLocation>
</comment>
<keyword evidence="8" id="KW-0966">Cell projection</keyword>
<evidence type="ECO:0000256" key="9">
    <source>
        <dbReference type="PROSITE-ProRule" id="PRU00473"/>
    </source>
</evidence>
<dbReference type="NCBIfam" id="NF012200">
    <property type="entry name" value="choice_anch_D"/>
    <property type="match status" value="2"/>
</dbReference>
<dbReference type="SUPFAM" id="SSF53300">
    <property type="entry name" value="vWA-like"/>
    <property type="match status" value="1"/>
</dbReference>
<dbReference type="SUPFAM" id="SSF103088">
    <property type="entry name" value="OmpA-like"/>
    <property type="match status" value="1"/>
</dbReference>
<dbReference type="InterPro" id="IPR015943">
    <property type="entry name" value="WD40/YVTN_repeat-like_dom_sf"/>
</dbReference>
<feature type="signal peptide" evidence="10">
    <location>
        <begin position="1"/>
        <end position="27"/>
    </location>
</feature>
<evidence type="ECO:0000256" key="8">
    <source>
        <dbReference type="ARBA" id="ARBA00023273"/>
    </source>
</evidence>
<organism evidence="13 14">
    <name type="scientific">Cytophaga hutchinsonii (strain ATCC 33406 / DSM 1761 / CIP 103989 / NBRC 15051 / NCIMB 9469 / D465)</name>
    <dbReference type="NCBI Taxonomy" id="269798"/>
    <lineage>
        <taxon>Bacteria</taxon>
        <taxon>Pseudomonadati</taxon>
        <taxon>Bacteroidota</taxon>
        <taxon>Cytophagia</taxon>
        <taxon>Cytophagales</taxon>
        <taxon>Cytophagaceae</taxon>
        <taxon>Cytophaga</taxon>
    </lineage>
</organism>
<gene>
    <name evidence="13" type="primary">yiaD</name>
    <name evidence="13" type="ordered locus">CHU_0416</name>
</gene>
<dbReference type="InterPro" id="IPR053879">
    <property type="entry name" value="HYDIN_VesB_CFA65-like_Ig"/>
</dbReference>
<keyword evidence="14" id="KW-1185">Reference proteome</keyword>
<dbReference type="Gene3D" id="2.130.10.10">
    <property type="entry name" value="YVTN repeat-like/Quinoprotein amine dehydrogenase"/>
    <property type="match status" value="1"/>
</dbReference>
<feature type="chain" id="PRO_5027079377" evidence="10">
    <location>
        <begin position="28"/>
        <end position="1313"/>
    </location>
</feature>
<evidence type="ECO:0000256" key="3">
    <source>
        <dbReference type="ARBA" id="ARBA00004496"/>
    </source>
</evidence>
<keyword evidence="10" id="KW-0732">Signal</keyword>
<dbReference type="Proteomes" id="UP000001822">
    <property type="component" value="Chromosome"/>
</dbReference>
<evidence type="ECO:0000256" key="10">
    <source>
        <dbReference type="SAM" id="SignalP"/>
    </source>
</evidence>
<evidence type="ECO:0000256" key="7">
    <source>
        <dbReference type="ARBA" id="ARBA00023237"/>
    </source>
</evidence>
<dbReference type="PANTHER" id="PTHR30329">
    <property type="entry name" value="STATOR ELEMENT OF FLAGELLAR MOTOR COMPLEX"/>
    <property type="match status" value="1"/>
</dbReference>
<proteinExistence type="predicted"/>
<dbReference type="PROSITE" id="PS50234">
    <property type="entry name" value="VWFA"/>
    <property type="match status" value="1"/>
</dbReference>
<keyword evidence="5" id="KW-0969">Cilium</keyword>
<dbReference type="Gene3D" id="2.60.40.1120">
    <property type="entry name" value="Carboxypeptidase-like, regulatory domain"/>
    <property type="match status" value="1"/>
</dbReference>
<evidence type="ECO:0000259" key="11">
    <source>
        <dbReference type="PROSITE" id="PS50234"/>
    </source>
</evidence>
<keyword evidence="6 9" id="KW-0472">Membrane</keyword>
<evidence type="ECO:0000313" key="13">
    <source>
        <dbReference type="EMBL" id="ABG57706.1"/>
    </source>
</evidence>
<dbReference type="Gene3D" id="3.30.1330.60">
    <property type="entry name" value="OmpA-like domain"/>
    <property type="match status" value="1"/>
</dbReference>
<dbReference type="Gene3D" id="3.40.50.410">
    <property type="entry name" value="von Willebrand factor, type A domain"/>
    <property type="match status" value="1"/>
</dbReference>
<protein>
    <submittedName>
        <fullName evidence="13">Possible outer membrane protein</fullName>
    </submittedName>
</protein>